<evidence type="ECO:0000313" key="9">
    <source>
        <dbReference type="Proteomes" id="UP000198959"/>
    </source>
</evidence>
<dbReference type="STRING" id="145854.GA0074692_5900"/>
<evidence type="ECO:0000256" key="3">
    <source>
        <dbReference type="ARBA" id="ARBA00023239"/>
    </source>
</evidence>
<dbReference type="Gene3D" id="3.40.640.10">
    <property type="entry name" value="Type I PLP-dependent aspartate aminotransferase-like (Major domain)"/>
    <property type="match status" value="1"/>
</dbReference>
<dbReference type="EMBL" id="FMHW01000002">
    <property type="protein sequence ID" value="SCL40636.1"/>
    <property type="molecule type" value="Genomic_DNA"/>
</dbReference>
<organism evidence="8 9">
    <name type="scientific">Micromonospora pallida</name>
    <dbReference type="NCBI Taxonomy" id="145854"/>
    <lineage>
        <taxon>Bacteria</taxon>
        <taxon>Bacillati</taxon>
        <taxon>Actinomycetota</taxon>
        <taxon>Actinomycetes</taxon>
        <taxon>Micromonosporales</taxon>
        <taxon>Micromonosporaceae</taxon>
        <taxon>Micromonospora</taxon>
    </lineage>
</organism>
<dbReference type="Gene3D" id="3.90.1150.10">
    <property type="entry name" value="Aspartate Aminotransferase, domain 1"/>
    <property type="match status" value="1"/>
</dbReference>
<dbReference type="InterPro" id="IPR015422">
    <property type="entry name" value="PyrdxlP-dep_Trfase_small"/>
</dbReference>
<evidence type="ECO:0000256" key="2">
    <source>
        <dbReference type="ARBA" id="ARBA00022898"/>
    </source>
</evidence>
<dbReference type="InterPro" id="IPR015424">
    <property type="entry name" value="PyrdxlP-dep_Trfase"/>
</dbReference>
<feature type="compositionally biased region" description="Low complexity" evidence="7">
    <location>
        <begin position="7"/>
        <end position="25"/>
    </location>
</feature>
<dbReference type="GO" id="GO:0004058">
    <property type="term" value="F:aromatic-L-amino-acid decarboxylase activity"/>
    <property type="evidence" value="ECO:0007669"/>
    <property type="project" value="UniProtKB-ARBA"/>
</dbReference>
<reference evidence="9" key="1">
    <citation type="submission" date="2016-06" db="EMBL/GenBank/DDBJ databases">
        <authorList>
            <person name="Varghese N."/>
            <person name="Submissions Spin"/>
        </authorList>
    </citation>
    <scope>NUCLEOTIDE SEQUENCE [LARGE SCALE GENOMIC DNA]</scope>
    <source>
        <strain evidence="9">DSM 43817</strain>
    </source>
</reference>
<keyword evidence="9" id="KW-1185">Reference proteome</keyword>
<evidence type="ECO:0000256" key="5">
    <source>
        <dbReference type="PIRSR" id="PIRSR602129-50"/>
    </source>
</evidence>
<dbReference type="Proteomes" id="UP000198959">
    <property type="component" value="Unassembled WGS sequence"/>
</dbReference>
<evidence type="ECO:0000256" key="4">
    <source>
        <dbReference type="ARBA" id="ARBA00038302"/>
    </source>
</evidence>
<sequence length="550" mass="56093">MTDDMRTAATDPAGTTAGADPAGTDAEADRSGTGPAGPADRPGAPASAPPDPAETTVQPGPSAAAPSALPALGVPADRVLEEIRALRAADRPTHGGRLFAYVYDPAVPGLDELTSAAHAASAHVNGLDPTAFPSLLAMENALVGAAVTLLGGGPGTAAPDAVGSVTSGGTESLILAVKAARDARPEVAEPRIVVPVSAHAAFAKAAHYLRVALDAVPVSPRTLRPEVADVAAAIRPETVLVACSAPSYAHGVVDPVEGIAAVAAQAGVRCHVDACFGGWTLPYLRRLGMPVPRFDLSVPGVTSISVDLHKYAYAPKGVSVLLHRDPALRAPQYFAFADWPGYTMINPVIASTRSGGPIAAAYAALRHLGDAGYVELVGRTVEAVRYLAAGVRSVEGLRLMAEPESTVVCFTSTDPGLDLFVLVDELTARGWHTQPQMAYGDLPASVHLTVTASVAPRVAEFGPDLADAVAATRATGPVRLPAELLSLAAGLSPDALTSELVAGLAEGLGLGGGGLPDRLATVNTLLNAASPALRERLLIEFVGLLQRPTY</sequence>
<evidence type="ECO:0000256" key="7">
    <source>
        <dbReference type="SAM" id="MobiDB-lite"/>
    </source>
</evidence>
<dbReference type="RefSeq" id="WP_245730503.1">
    <property type="nucleotide sequence ID" value="NZ_FMHW01000002.1"/>
</dbReference>
<feature type="compositionally biased region" description="Low complexity" evidence="7">
    <location>
        <begin position="59"/>
        <end position="70"/>
    </location>
</feature>
<accession>A0A1C6TFU4</accession>
<keyword evidence="3 6" id="KW-0456">Lyase</keyword>
<dbReference type="InterPro" id="IPR015421">
    <property type="entry name" value="PyrdxlP-dep_Trfase_major"/>
</dbReference>
<comment type="similarity">
    <text evidence="4">Belongs to the group II decarboxylase family. Sphingosine-1-phosphate lyase subfamily.</text>
</comment>
<feature type="compositionally biased region" description="Low complexity" evidence="7">
    <location>
        <begin position="36"/>
        <end position="46"/>
    </location>
</feature>
<dbReference type="SUPFAM" id="SSF53383">
    <property type="entry name" value="PLP-dependent transferases"/>
    <property type="match status" value="1"/>
</dbReference>
<keyword evidence="2 5" id="KW-0663">Pyridoxal phosphate</keyword>
<protein>
    <submittedName>
        <fullName evidence="8">Glutamate or tyrosine decarboxylase</fullName>
    </submittedName>
</protein>
<feature type="region of interest" description="Disordered" evidence="7">
    <location>
        <begin position="1"/>
        <end position="70"/>
    </location>
</feature>
<gene>
    <name evidence="8" type="ORF">GA0074692_5900</name>
</gene>
<evidence type="ECO:0000256" key="1">
    <source>
        <dbReference type="ARBA" id="ARBA00001933"/>
    </source>
</evidence>
<name>A0A1C6TFU4_9ACTN</name>
<comment type="cofactor">
    <cofactor evidence="1 5 6">
        <name>pyridoxal 5'-phosphate</name>
        <dbReference type="ChEBI" id="CHEBI:597326"/>
    </cofactor>
</comment>
<dbReference type="GO" id="GO:0030170">
    <property type="term" value="F:pyridoxal phosphate binding"/>
    <property type="evidence" value="ECO:0007669"/>
    <property type="project" value="InterPro"/>
</dbReference>
<dbReference type="InterPro" id="IPR050477">
    <property type="entry name" value="GrpII_AminoAcid_Decarb"/>
</dbReference>
<dbReference type="Pfam" id="PF00282">
    <property type="entry name" value="Pyridoxal_deC"/>
    <property type="match status" value="1"/>
</dbReference>
<dbReference type="AlphaFoldDB" id="A0A1C6TFU4"/>
<proteinExistence type="inferred from homology"/>
<evidence type="ECO:0000256" key="6">
    <source>
        <dbReference type="RuleBase" id="RU000382"/>
    </source>
</evidence>
<dbReference type="PANTHER" id="PTHR42735:SF6">
    <property type="entry name" value="SPHINGOSINE-1-PHOSPHATE LYASE 1"/>
    <property type="match status" value="1"/>
</dbReference>
<dbReference type="Gene3D" id="6.10.140.2150">
    <property type="match status" value="1"/>
</dbReference>
<dbReference type="PANTHER" id="PTHR42735">
    <property type="match status" value="1"/>
</dbReference>
<feature type="modified residue" description="N6-(pyridoxal phosphate)lysine" evidence="5">
    <location>
        <position position="310"/>
    </location>
</feature>
<evidence type="ECO:0000313" key="8">
    <source>
        <dbReference type="EMBL" id="SCL40636.1"/>
    </source>
</evidence>
<dbReference type="GO" id="GO:0019752">
    <property type="term" value="P:carboxylic acid metabolic process"/>
    <property type="evidence" value="ECO:0007669"/>
    <property type="project" value="InterPro"/>
</dbReference>
<dbReference type="InterPro" id="IPR002129">
    <property type="entry name" value="PyrdxlP-dep_de-COase"/>
</dbReference>